<comment type="caution">
    <text evidence="2">The sequence shown here is derived from an EMBL/GenBank/DDBJ whole genome shotgun (WGS) entry which is preliminary data.</text>
</comment>
<dbReference type="Proteomes" id="UP000612362">
    <property type="component" value="Unassembled WGS sequence"/>
</dbReference>
<sequence>MRDNRRYIFDPEKAEEMYRLKFQGEYFTKITGLVEGLNPRDITDVVDLACGTGDWLISLISTYPHMRGVGVDISERMLSYCQAQSIDQPRLSFQKMDILSPLRAFDDNSFDLVNGRALFAVETVSGWAQLFREVHRILRPGGIFRLVEPDVVASSNSPALEKFQFLEQAMLHAKEKLPSPHSHNIAPYLHGFLKEAGFVAIKKRSWLVDTSFEDREGYKYMKDVHTELLARMRPLLVPTYISTEAYELLAKDVERDLNKNFMSMAYIWGFIGAKP</sequence>
<dbReference type="Gene3D" id="3.40.50.150">
    <property type="entry name" value="Vaccinia Virus protein VP39"/>
    <property type="match status" value="1"/>
</dbReference>
<organism evidence="2 3">
    <name type="scientific">Ktedonospora formicarum</name>
    <dbReference type="NCBI Taxonomy" id="2778364"/>
    <lineage>
        <taxon>Bacteria</taxon>
        <taxon>Bacillati</taxon>
        <taxon>Chloroflexota</taxon>
        <taxon>Ktedonobacteria</taxon>
        <taxon>Ktedonobacterales</taxon>
        <taxon>Ktedonobacteraceae</taxon>
        <taxon>Ktedonospora</taxon>
    </lineage>
</organism>
<dbReference type="Pfam" id="PF13649">
    <property type="entry name" value="Methyltransf_25"/>
    <property type="match status" value="1"/>
</dbReference>
<dbReference type="EMBL" id="BNJF01000004">
    <property type="protein sequence ID" value="GHO48662.1"/>
    <property type="molecule type" value="Genomic_DNA"/>
</dbReference>
<dbReference type="CDD" id="cd02440">
    <property type="entry name" value="AdoMet_MTases"/>
    <property type="match status" value="1"/>
</dbReference>
<dbReference type="RefSeq" id="WP_220197843.1">
    <property type="nucleotide sequence ID" value="NZ_BNJF01000004.1"/>
</dbReference>
<proteinExistence type="predicted"/>
<protein>
    <recommendedName>
        <fullName evidence="1">Methyltransferase domain-containing protein</fullName>
    </recommendedName>
</protein>
<evidence type="ECO:0000313" key="3">
    <source>
        <dbReference type="Proteomes" id="UP000612362"/>
    </source>
</evidence>
<dbReference type="AlphaFoldDB" id="A0A8J3I255"/>
<dbReference type="GO" id="GO:0008168">
    <property type="term" value="F:methyltransferase activity"/>
    <property type="evidence" value="ECO:0007669"/>
    <property type="project" value="TreeGrafter"/>
</dbReference>
<dbReference type="PANTHER" id="PTHR43591:SF24">
    <property type="entry name" value="2-METHOXY-6-POLYPRENYL-1,4-BENZOQUINOL METHYLASE, MITOCHONDRIAL"/>
    <property type="match status" value="1"/>
</dbReference>
<dbReference type="InterPro" id="IPR041698">
    <property type="entry name" value="Methyltransf_25"/>
</dbReference>
<dbReference type="SUPFAM" id="SSF53335">
    <property type="entry name" value="S-adenosyl-L-methionine-dependent methyltransferases"/>
    <property type="match status" value="1"/>
</dbReference>
<dbReference type="PANTHER" id="PTHR43591">
    <property type="entry name" value="METHYLTRANSFERASE"/>
    <property type="match status" value="1"/>
</dbReference>
<reference evidence="2" key="1">
    <citation type="submission" date="2020-10" db="EMBL/GenBank/DDBJ databases">
        <title>Taxonomic study of unclassified bacteria belonging to the class Ktedonobacteria.</title>
        <authorList>
            <person name="Yabe S."/>
            <person name="Wang C.M."/>
            <person name="Zheng Y."/>
            <person name="Sakai Y."/>
            <person name="Cavaletti L."/>
            <person name="Monciardini P."/>
            <person name="Donadio S."/>
        </authorList>
    </citation>
    <scope>NUCLEOTIDE SEQUENCE</scope>
    <source>
        <strain evidence="2">SOSP1-1</strain>
    </source>
</reference>
<name>A0A8J3I255_9CHLR</name>
<gene>
    <name evidence="2" type="ORF">KSX_68250</name>
</gene>
<evidence type="ECO:0000259" key="1">
    <source>
        <dbReference type="Pfam" id="PF13649"/>
    </source>
</evidence>
<feature type="domain" description="Methyltransferase" evidence="1">
    <location>
        <begin position="45"/>
        <end position="142"/>
    </location>
</feature>
<dbReference type="InterPro" id="IPR029063">
    <property type="entry name" value="SAM-dependent_MTases_sf"/>
</dbReference>
<keyword evidence="3" id="KW-1185">Reference proteome</keyword>
<evidence type="ECO:0000313" key="2">
    <source>
        <dbReference type="EMBL" id="GHO48662.1"/>
    </source>
</evidence>
<accession>A0A8J3I255</accession>